<dbReference type="Gene3D" id="3.30.2010.10">
    <property type="entry name" value="Metalloproteases ('zincins'), catalytic domain"/>
    <property type="match status" value="1"/>
</dbReference>
<keyword evidence="3" id="KW-0472">Membrane</keyword>
<dbReference type="EMBL" id="PJCH01000009">
    <property type="protein sequence ID" value="PQA87354.1"/>
    <property type="molecule type" value="Genomic_DNA"/>
</dbReference>
<evidence type="ECO:0000259" key="4">
    <source>
        <dbReference type="Pfam" id="PF01551"/>
    </source>
</evidence>
<feature type="transmembrane region" description="Helical" evidence="3">
    <location>
        <begin position="111"/>
        <end position="132"/>
    </location>
</feature>
<keyword evidence="7" id="KW-1185">Reference proteome</keyword>
<evidence type="ECO:0000259" key="5">
    <source>
        <dbReference type="Pfam" id="PF05569"/>
    </source>
</evidence>
<protein>
    <recommendedName>
        <fullName evidence="8">Peptidase M23 domain-containing protein</fullName>
    </recommendedName>
</protein>
<reference evidence="6 7" key="1">
    <citation type="submission" date="2017-12" db="EMBL/GenBank/DDBJ databases">
        <authorList>
            <person name="Hurst M.R.H."/>
        </authorList>
    </citation>
    <scope>NUCLEOTIDE SEQUENCE [LARGE SCALE GENOMIC DNA]</scope>
    <source>
        <strain evidence="6 7">SY-3-19</strain>
    </source>
</reference>
<name>A0A2S7K4B4_9PROT</name>
<keyword evidence="3" id="KW-0812">Transmembrane</keyword>
<comment type="caution">
    <text evidence="6">The sequence shown here is derived from an EMBL/GenBank/DDBJ whole genome shotgun (WGS) entry which is preliminary data.</text>
</comment>
<dbReference type="RefSeq" id="WP_104830541.1">
    <property type="nucleotide sequence ID" value="NZ_PJCH01000009.1"/>
</dbReference>
<dbReference type="CDD" id="cd07341">
    <property type="entry name" value="M56_BlaR1_MecR1_like"/>
    <property type="match status" value="1"/>
</dbReference>
<dbReference type="GO" id="GO:0004222">
    <property type="term" value="F:metalloendopeptidase activity"/>
    <property type="evidence" value="ECO:0007669"/>
    <property type="project" value="TreeGrafter"/>
</dbReference>
<evidence type="ECO:0008006" key="8">
    <source>
        <dbReference type="Google" id="ProtNLM"/>
    </source>
</evidence>
<feature type="transmembrane region" description="Helical" evidence="3">
    <location>
        <begin position="42"/>
        <end position="69"/>
    </location>
</feature>
<dbReference type="CDD" id="cd12797">
    <property type="entry name" value="M23_peptidase"/>
    <property type="match status" value="1"/>
</dbReference>
<dbReference type="InterPro" id="IPR016047">
    <property type="entry name" value="M23ase_b-sheet_dom"/>
</dbReference>
<evidence type="ECO:0000313" key="6">
    <source>
        <dbReference type="EMBL" id="PQA87354.1"/>
    </source>
</evidence>
<feature type="region of interest" description="Disordered" evidence="2">
    <location>
        <begin position="488"/>
        <end position="520"/>
    </location>
</feature>
<keyword evidence="3" id="KW-1133">Transmembrane helix</keyword>
<dbReference type="AlphaFoldDB" id="A0A2S7K4B4"/>
<evidence type="ECO:0000256" key="1">
    <source>
        <dbReference type="ARBA" id="ARBA00022729"/>
    </source>
</evidence>
<feature type="compositionally biased region" description="Low complexity" evidence="2">
    <location>
        <begin position="496"/>
        <end position="513"/>
    </location>
</feature>
<proteinExistence type="predicted"/>
<gene>
    <name evidence="6" type="ORF">CW354_13065</name>
</gene>
<dbReference type="PANTHER" id="PTHR21666:SF289">
    <property type="entry name" value="L-ALA--D-GLU ENDOPEPTIDASE"/>
    <property type="match status" value="1"/>
</dbReference>
<dbReference type="InterPro" id="IPR011055">
    <property type="entry name" value="Dup_hybrid_motif"/>
</dbReference>
<dbReference type="InterPro" id="IPR008756">
    <property type="entry name" value="Peptidase_M56"/>
</dbReference>
<accession>A0A2S7K4B4</accession>
<evidence type="ECO:0000313" key="7">
    <source>
        <dbReference type="Proteomes" id="UP000239504"/>
    </source>
</evidence>
<keyword evidence="1" id="KW-0732">Signal</keyword>
<dbReference type="Pfam" id="PF01551">
    <property type="entry name" value="Peptidase_M23"/>
    <property type="match status" value="1"/>
</dbReference>
<sequence>MSALIEPFFYCLLASIVWAPIIFIAAAQIAGPAKSPAGARPLAGLVWPAALVLAALPVLIAPVAAAFGFSLRAPAPLPPMAEIATPATMIQPALDETVIYTRPAAPSLADILRLAAVIYFYSFVMFFILAAVRHVWFAYRLNYALPADEPKLVDALEGWRKRIGVKRAPRYVFSHIVSSVCVYGYFRPVVVMPYNLLDRVSIEDAALMGAHEMAHVKRGDVALFALCSVVKAVFWFNPFMHRICARATLAAEQGADALVLARGVDRRQYAQCFVQGLRLAAGARNGFAGELIPSFTPFDKRSRRERLDAILTGAPEKPLLSAAGKLGLAASAAAAAGLAFAQAAFAVSPPEPRQALTVAPVDGEITAKFGVKRKLFGEELPAHNGVDVKAARGEPVRAAGDGKVIDATDRYHGKDSWGKVVVIDHGHGLVTRYAHLDSYVVRKGERIDAGDVIGAVGSTGKTTGPHLHFEVIADGEMVDPMPVLAPTAAPRPLMPSAPEANAPSAPAAPLKPEAQTRRTRSVMLSPVGEYRLEIDGENGADIEFDEKKTRKLADKLARLEERMFEQFGKVDAFKDLEGMTFRFNDFELDGFDGADELTDMLNGKTLNLKDVADLEISFPDMTRAFAEARLSEEEMEDIRRQREDAIASAADAIELARERLADTREARRDAAQERREAARDRAEARKEMERDLREARREHEADMKAFKREVARARAEAEREIERAYSEEEMLARREDAIRDVKADLERELAEIEQRRKEIKKAAKDAAKR</sequence>
<dbReference type="SUPFAM" id="SSF51261">
    <property type="entry name" value="Duplicated hybrid motif"/>
    <property type="match status" value="1"/>
</dbReference>
<dbReference type="OrthoDB" id="9805070at2"/>
<feature type="transmembrane region" description="Helical" evidence="3">
    <location>
        <begin position="7"/>
        <end position="30"/>
    </location>
</feature>
<organism evidence="6 7">
    <name type="scientific">Hyphococcus luteus</name>
    <dbReference type="NCBI Taxonomy" id="2058213"/>
    <lineage>
        <taxon>Bacteria</taxon>
        <taxon>Pseudomonadati</taxon>
        <taxon>Pseudomonadota</taxon>
        <taxon>Alphaproteobacteria</taxon>
        <taxon>Parvularculales</taxon>
        <taxon>Parvularculaceae</taxon>
        <taxon>Hyphococcus</taxon>
    </lineage>
</organism>
<dbReference type="Pfam" id="PF05569">
    <property type="entry name" value="Peptidase_M56"/>
    <property type="match status" value="1"/>
</dbReference>
<dbReference type="InterPro" id="IPR050570">
    <property type="entry name" value="Cell_wall_metabolism_enzyme"/>
</dbReference>
<feature type="domain" description="M23ase beta-sheet core" evidence="4">
    <location>
        <begin position="382"/>
        <end position="480"/>
    </location>
</feature>
<evidence type="ECO:0000256" key="2">
    <source>
        <dbReference type="SAM" id="MobiDB-lite"/>
    </source>
</evidence>
<evidence type="ECO:0000256" key="3">
    <source>
        <dbReference type="SAM" id="Phobius"/>
    </source>
</evidence>
<feature type="region of interest" description="Disordered" evidence="2">
    <location>
        <begin position="664"/>
        <end position="700"/>
    </location>
</feature>
<feature type="domain" description="Peptidase M56" evidence="5">
    <location>
        <begin position="98"/>
        <end position="276"/>
    </location>
</feature>
<dbReference type="PANTHER" id="PTHR21666">
    <property type="entry name" value="PEPTIDASE-RELATED"/>
    <property type="match status" value="1"/>
</dbReference>
<dbReference type="Gene3D" id="2.70.70.10">
    <property type="entry name" value="Glucose Permease (Domain IIA)"/>
    <property type="match status" value="1"/>
</dbReference>
<dbReference type="Proteomes" id="UP000239504">
    <property type="component" value="Unassembled WGS sequence"/>
</dbReference>